<evidence type="ECO:0000256" key="13">
    <source>
        <dbReference type="PROSITE-ProRule" id="PRU00059"/>
    </source>
</evidence>
<dbReference type="FunFam" id="2.10.25.10:FF:000202">
    <property type="entry name" value="Multiple epidermal growth factor-like domains 8"/>
    <property type="match status" value="1"/>
</dbReference>
<evidence type="ECO:0000256" key="5">
    <source>
        <dbReference type="ARBA" id="ARBA00022729"/>
    </source>
</evidence>
<evidence type="ECO:0000256" key="7">
    <source>
        <dbReference type="ARBA" id="ARBA00022837"/>
    </source>
</evidence>
<keyword evidence="9 16" id="KW-0472">Membrane</keyword>
<feature type="domain" description="CUB" evidence="18">
    <location>
        <begin position="21"/>
        <end position="130"/>
    </location>
</feature>
<feature type="disulfide bond" evidence="15">
    <location>
        <begin position="1168"/>
        <end position="1177"/>
    </location>
</feature>
<dbReference type="GeneID" id="136802562"/>
<dbReference type="Gene3D" id="2.60.120.290">
    <property type="entry name" value="Spermadhesin, CUB domain"/>
    <property type="match status" value="2"/>
</dbReference>
<keyword evidence="10 15" id="KW-1015">Disulfide bond</keyword>
<feature type="domain" description="CUB" evidence="18">
    <location>
        <begin position="1168"/>
        <end position="1340"/>
    </location>
</feature>
<evidence type="ECO:0000256" key="17">
    <source>
        <dbReference type="SAM" id="SignalP"/>
    </source>
</evidence>
<dbReference type="InterPro" id="IPR056863">
    <property type="entry name" value="LMN_ATRN_NET-like_EGF"/>
</dbReference>
<evidence type="ECO:0008006" key="23">
    <source>
        <dbReference type="Google" id="ProtNLM"/>
    </source>
</evidence>
<evidence type="ECO:0000256" key="2">
    <source>
        <dbReference type="ARBA" id="ARBA00022441"/>
    </source>
</evidence>
<dbReference type="GO" id="GO:0005509">
    <property type="term" value="F:calcium ion binding"/>
    <property type="evidence" value="ECO:0007669"/>
    <property type="project" value="InterPro"/>
</dbReference>
<comment type="caution">
    <text evidence="14">Lacks conserved residue(s) required for the propagation of feature annotation.</text>
</comment>
<evidence type="ECO:0000256" key="3">
    <source>
        <dbReference type="ARBA" id="ARBA00022536"/>
    </source>
</evidence>
<evidence type="ECO:0000256" key="1">
    <source>
        <dbReference type="ARBA" id="ARBA00004479"/>
    </source>
</evidence>
<dbReference type="RefSeq" id="XP_066915401.1">
    <property type="nucleotide sequence ID" value="XM_067059300.1"/>
</dbReference>
<evidence type="ECO:0000256" key="10">
    <source>
        <dbReference type="ARBA" id="ARBA00023157"/>
    </source>
</evidence>
<dbReference type="InterPro" id="IPR000859">
    <property type="entry name" value="CUB_dom"/>
</dbReference>
<dbReference type="PROSITE" id="PS50027">
    <property type="entry name" value="EGF_LAM_2"/>
    <property type="match status" value="1"/>
</dbReference>
<dbReference type="InterPro" id="IPR000152">
    <property type="entry name" value="EGF-type_Asp/Asn_hydroxyl_site"/>
</dbReference>
<dbReference type="SUPFAM" id="SSF49854">
    <property type="entry name" value="Spermadhesin, CUB domain"/>
    <property type="match status" value="1"/>
</dbReference>
<dbReference type="SMART" id="SM00180">
    <property type="entry name" value="EGF_Lam"/>
    <property type="match status" value="3"/>
</dbReference>
<keyword evidence="6" id="KW-0677">Repeat</keyword>
<dbReference type="PROSITE" id="PS00010">
    <property type="entry name" value="ASX_HYDROXYL"/>
    <property type="match status" value="2"/>
</dbReference>
<evidence type="ECO:0000256" key="9">
    <source>
        <dbReference type="ARBA" id="ARBA00023136"/>
    </source>
</evidence>
<dbReference type="SMART" id="SM00181">
    <property type="entry name" value="EGF"/>
    <property type="match status" value="10"/>
</dbReference>
<dbReference type="InterPro" id="IPR015915">
    <property type="entry name" value="Kelch-typ_b-propeller"/>
</dbReference>
<keyword evidence="8 16" id="KW-1133">Transmembrane helix</keyword>
<dbReference type="PROSITE" id="PS01187">
    <property type="entry name" value="EGF_CA"/>
    <property type="match status" value="1"/>
</dbReference>
<dbReference type="PROSITE" id="PS00022">
    <property type="entry name" value="EGF_1"/>
    <property type="match status" value="4"/>
</dbReference>
<feature type="domain" description="Laminin EGF-like" evidence="20">
    <location>
        <begin position="1146"/>
        <end position="1199"/>
    </location>
</feature>
<dbReference type="PROSITE" id="PS01186">
    <property type="entry name" value="EGF_2"/>
    <property type="match status" value="3"/>
</dbReference>
<keyword evidence="11" id="KW-0325">Glycoprotein</keyword>
<dbReference type="SMART" id="SM00423">
    <property type="entry name" value="PSI"/>
    <property type="match status" value="8"/>
</dbReference>
<keyword evidence="22" id="KW-1185">Reference proteome</keyword>
<dbReference type="Pfam" id="PF00053">
    <property type="entry name" value="EGF_laminin"/>
    <property type="match status" value="2"/>
</dbReference>
<dbReference type="InterPro" id="IPR000742">
    <property type="entry name" value="EGF"/>
</dbReference>
<dbReference type="PROSITE" id="PS50026">
    <property type="entry name" value="EGF_3"/>
    <property type="match status" value="2"/>
</dbReference>
<evidence type="ECO:0000256" key="8">
    <source>
        <dbReference type="ARBA" id="ARBA00022989"/>
    </source>
</evidence>
<dbReference type="SUPFAM" id="SSF117281">
    <property type="entry name" value="Kelch motif"/>
    <property type="match status" value="2"/>
</dbReference>
<dbReference type="PROSITE" id="PS01180">
    <property type="entry name" value="CUB"/>
    <property type="match status" value="2"/>
</dbReference>
<dbReference type="InterPro" id="IPR002049">
    <property type="entry name" value="LE_dom"/>
</dbReference>
<dbReference type="CDD" id="cd00041">
    <property type="entry name" value="CUB"/>
    <property type="match status" value="1"/>
</dbReference>
<evidence type="ECO:0000256" key="14">
    <source>
        <dbReference type="PROSITE-ProRule" id="PRU00076"/>
    </source>
</evidence>
<dbReference type="InterPro" id="IPR016201">
    <property type="entry name" value="PSI"/>
</dbReference>
<evidence type="ECO:0000256" key="4">
    <source>
        <dbReference type="ARBA" id="ARBA00022692"/>
    </source>
</evidence>
<proteinExistence type="predicted"/>
<dbReference type="InterPro" id="IPR018097">
    <property type="entry name" value="EGF_Ca-bd_CS"/>
</dbReference>
<evidence type="ECO:0000259" key="19">
    <source>
        <dbReference type="PROSITE" id="PS50026"/>
    </source>
</evidence>
<evidence type="ECO:0000259" key="20">
    <source>
        <dbReference type="PROSITE" id="PS50027"/>
    </source>
</evidence>
<dbReference type="InterPro" id="IPR056737">
    <property type="entry name" value="Beta-prop_ATRN-MKLN-like"/>
</dbReference>
<dbReference type="GO" id="GO:0016020">
    <property type="term" value="C:membrane"/>
    <property type="evidence" value="ECO:0007669"/>
    <property type="project" value="UniProtKB-SubCell"/>
</dbReference>
<dbReference type="PROSITE" id="PS01248">
    <property type="entry name" value="EGF_LAM_1"/>
    <property type="match status" value="2"/>
</dbReference>
<accession>A0A7M5X4V4</accession>
<dbReference type="Gene3D" id="2.120.10.80">
    <property type="entry name" value="Kelch-type beta propeller"/>
    <property type="match status" value="3"/>
</dbReference>
<evidence type="ECO:0000256" key="16">
    <source>
        <dbReference type="SAM" id="Phobius"/>
    </source>
</evidence>
<dbReference type="GO" id="GO:0005604">
    <property type="term" value="C:basement membrane"/>
    <property type="evidence" value="ECO:0007669"/>
    <property type="project" value="UniProtKB-ARBA"/>
</dbReference>
<dbReference type="Pfam" id="PF23106">
    <property type="entry name" value="EGF_Teneurin"/>
    <property type="match status" value="1"/>
</dbReference>
<dbReference type="FunFam" id="2.10.25.10:FF:000188">
    <property type="entry name" value="Laminin subunit gamma 2"/>
    <property type="match status" value="1"/>
</dbReference>
<reference evidence="21" key="1">
    <citation type="submission" date="2021-01" db="UniProtKB">
        <authorList>
            <consortium name="EnsemblMetazoa"/>
        </authorList>
    </citation>
    <scope>IDENTIFICATION</scope>
</reference>
<keyword evidence="5 17" id="KW-0732">Signal</keyword>
<dbReference type="SUPFAM" id="SSF57196">
    <property type="entry name" value="EGF/Laminin"/>
    <property type="match status" value="3"/>
</dbReference>
<evidence type="ECO:0000256" key="11">
    <source>
        <dbReference type="ARBA" id="ARBA00023180"/>
    </source>
</evidence>
<evidence type="ECO:0000256" key="15">
    <source>
        <dbReference type="PROSITE-ProRule" id="PRU00460"/>
    </source>
</evidence>
<feature type="domain" description="EGF-like" evidence="19">
    <location>
        <begin position="1023"/>
        <end position="1064"/>
    </location>
</feature>
<dbReference type="GO" id="GO:0048731">
    <property type="term" value="P:system development"/>
    <property type="evidence" value="ECO:0007669"/>
    <property type="project" value="UniProtKB-ARBA"/>
</dbReference>
<dbReference type="Gene3D" id="2.10.25.10">
    <property type="entry name" value="Laminin"/>
    <property type="match status" value="5"/>
</dbReference>
<protein>
    <recommendedName>
        <fullName evidence="23">Multiple epidermal growth factor-like domains protein 8</fullName>
    </recommendedName>
</protein>
<keyword evidence="3 14" id="KW-0245">EGF-like domain</keyword>
<keyword evidence="12 15" id="KW-0424">Laminin EGF-like domain</keyword>
<feature type="domain" description="EGF-like" evidence="19">
    <location>
        <begin position="2048"/>
        <end position="2088"/>
    </location>
</feature>
<feature type="signal peptide" evidence="17">
    <location>
        <begin position="1"/>
        <end position="18"/>
    </location>
</feature>
<keyword evidence="7" id="KW-0106">Calcium</keyword>
<feature type="disulfide bond" evidence="13">
    <location>
        <begin position="21"/>
        <end position="48"/>
    </location>
</feature>
<dbReference type="PANTHER" id="PTHR46093:SF16">
    <property type="entry name" value="MULTIPLE EGF-LIKE-DOMAINS 8"/>
    <property type="match status" value="1"/>
</dbReference>
<dbReference type="GO" id="GO:0048513">
    <property type="term" value="P:animal organ development"/>
    <property type="evidence" value="ECO:0007669"/>
    <property type="project" value="UniProtKB-ARBA"/>
</dbReference>
<dbReference type="OrthoDB" id="263283at2759"/>
<dbReference type="Pfam" id="PF24973">
    <property type="entry name" value="EGF_LMN_ATRN"/>
    <property type="match status" value="2"/>
</dbReference>
<dbReference type="SMART" id="SM00179">
    <property type="entry name" value="EGF_CA"/>
    <property type="match status" value="2"/>
</dbReference>
<comment type="subcellular location">
    <subcellularLocation>
        <location evidence="1">Membrane</location>
        <topology evidence="1">Single-pass type I membrane protein</topology>
    </subcellularLocation>
</comment>
<dbReference type="InterPro" id="IPR001881">
    <property type="entry name" value="EGF-like_Ca-bd_dom"/>
</dbReference>
<dbReference type="Pfam" id="PF00431">
    <property type="entry name" value="CUB"/>
    <property type="match status" value="1"/>
</dbReference>
<evidence type="ECO:0000313" key="22">
    <source>
        <dbReference type="Proteomes" id="UP000594262"/>
    </source>
</evidence>
<evidence type="ECO:0000256" key="12">
    <source>
        <dbReference type="ARBA" id="ARBA00023292"/>
    </source>
</evidence>
<sequence>MIFYSLYFCLVWYQAVLSQPCLQNRKIFTEKTGIVTDGYDRYQNDLSCEWLIEGGPPEVVTIHFTSFYTECTYDYIHIHDGNSSQSPLLATISGSQTDITLSSTQNQVYILLSTDGNTAYDGFNLTYFIHKCPMNCSNNVTHTFGTCQSDGKCQCTGSAFGDHCQFQMCPNVCFQGSGNGICNMTEKKCSCNDEFYGDSCVIDKKPNTNPNRWYQISEYSSLQKRAGHVSEYISSVDRLFLFGGLSAGSVLDDLPYFDFKLNKWDTVDSHGQQPAGVSLCASAKYKDGFLLFGGELSNKSLSNELWFFNVTSLLWNLVSKDSSIPGHAGHALVYWNEFVYVIGGRVDDASNDTFSTNIHRFDMYKKQWTTKKPSFGKSSDMRLFGHTAQFYPGTNIIVIHGGYHPSSQWKISKMTNKFFLYDIVNNIWDTLPTIGDPFVATAFHKSVIAGNYFITYGGFSSCGELNGLRFFNLDCNQWTKPEALLPNGGSISNVFHKRAIYSHSMTMKDHHTLLITGGFDNIQASSLFLAYKLPLSVVMVDSQTNTTLPLASHCKDYINKEHCLDDPNCQYCDGKSKCHASAYPPSGCSTSICSTQCSVFTTCEVCSSQGRCQWCPLDSQCYDSLKASTACKEPAVHWWNNAVIGLIRHPVECAVKDTPPGLTEIKYSNPPNYLHPEAVRVKPEMTLENDEIQAKMLVRWKGKIHPFLEASFDAQIELYLRYSSVNITMLVSKEERSTIMGELFQRIRFPDSIKDETLKGRPDFTAIFPVKDEQQGGRDVWYNFDVWLKKTEESNRKHLLFHAFWINAESSDYKLISFRHLEPLAGVDSCSQHRSCMGCLTDASCGWCVDQCVSRNACAPQFIQHRQEQCFLCQNYFTCNQCNQDQFCAWQKNECKMKHLVSESKITQCHDGCTSFETLESCVEGEKTGCFWCSGRQKCLSFADYHPQNLFSDCYRSITSTPRTVDCNALSDCASCIKEWRCGWCFNENNPLIGSCSRGDFTSPKSTCSNSSYTGWRYDRCPDVNECQLDMHTCKANSTCHNIDGSYDCPCDDGFDGDGKLACNKTCWPACGEHGTCDLFNYQCVCDLGWKGANCSIDCGCNGHSTCLNRTDLCDFCQDFTMGDSCQYCVNGSYGNATTSEGCQPCKCNGNGDVSRNLCDQKTGQCYCVNNTDGFYCEKCADGFVYDPKIEQCVLDCQRSNIHKMAGQGVIVAHDSLLKHACHWTITAQNLSHNEIIYNTQSSDHNILLHITKLKTSCFDSYLNIFDGVPPNPRTSSSIQNSPFKLLASLCGPDLDDKESYFRSQTGVLTIVYEGNIISSQRTHPLNHNDRGFQAIFQTLKCEDDCMAPFVCDVSNKCLCPTHLTGHHCQFKACPHDCNAATNQGICDQETKLCRCKFGFTGVDCANESLPFHLQLHNLASLQLPEHSPFTMYGSSMEYYNNKLYLFGNTGLSDSSGYFTVFDLNSTSWSSIDSGIDAQPNNRIFHCSFIFQDLMYIHGGVDKGGPSDDLWTFNFTSSTWKQVPLKKSFDLDVRLSGHTCTKVELFVYLIGGYAPSDGLSEFVYYIDLASHRINVIKFNDLEPVGIYLHVAIYDKETDYIYLHGGVSFYDDEIKPSNQMYAFRPGNDPTWNYIEALPDDTVPTLVGHAAIKREEDIYVLSGYDDLLGFNKEVYVWKFHCNRWFKYENENVTDTFDGLASIFASVTLDNNNTFYVFTGYQPLSINGGELFSLLLPNKPCSLFDGLQTGCLKSFGCRWCPANQSCADQSVPCENSTLSQQCNLNTMHSRGCDTFSTCSTCLSKYAQNNDRCHWCKCGKGAERVCLSNNQPCPCALSQGLSANMSIVECHKGPCYTSTCMNCHNQCFWGTHFQYITETDRRYDDKGNLPYNCFTKVLVDHVVSHPGYLKVKDQSEGQCPATCDTFKTCTACIASRGDLSGSTTCVWSEKLSQCMSTAILPLYCPIARCGSVSSTTCPVKGVCSRQQDCASCSQYTNCGWCSKGDQGYGTCMEGDFLEPFNEICGSGLSSNGRVVDSGNSANYTWAYMQCPLENECTNGHSNCTKSEVCRDLIEGYQCTCKVGYKRVKGLCEPVCDPECENGECVTPNQCHCSFGWTGQQCNVSCMCNGHSNCLNETFPDVCLACQNDTQGAQCTRCKPLFVGSPRDGGSCQTCQHFCNGNSDICLYQTQQQEVERLGISNNRSALLEWITENVGDGPKFPSEAVCLMCGKLSSGETCDECVEGYYKDKKSNVCVKCNCNGHGNVCNKDGLDCQCLHNTRSNTACEVDCQNDQCSKCIEKDDYIGNPVSGNQCYKRINAKSSETLTLSGSNKLAFFAVAPSFTNVNIRINIDVLQGSLELFIADENQIFKLEMNGTQPRLTITRDTNRARRSMEASTNFLPSRSAFKDRITTFENFETDILWIYNIEKRVVIKIDHTQHNLRTKKFYFVLLPTNKTGSDTTKFHVYFRQDLPRIDLLLFFLVLSVILLFILSGFIIGMKVRIDFIRNTQNQIQQLEMNAMQSRPLASYPLLFTKDDQKPHHAQSSFKNENRINKKKNEKLRTKEARLVLPLAEQETEDGQAAIVSVVVQFPKNEISEWNCAIGSGLCQVQNQHLLHIRASESSSGGRKVQTIYHATQIHS</sequence>
<dbReference type="CDD" id="cd00054">
    <property type="entry name" value="EGF_CA"/>
    <property type="match status" value="1"/>
</dbReference>
<dbReference type="Proteomes" id="UP000594262">
    <property type="component" value="Unplaced"/>
</dbReference>
<keyword evidence="4 16" id="KW-0812">Transmembrane</keyword>
<dbReference type="EnsemblMetazoa" id="CLYHEMT017483.1">
    <property type="protein sequence ID" value="CLYHEMP017483.1"/>
    <property type="gene ID" value="CLYHEMG017483"/>
</dbReference>
<organism evidence="21 22">
    <name type="scientific">Clytia hemisphaerica</name>
    <dbReference type="NCBI Taxonomy" id="252671"/>
    <lineage>
        <taxon>Eukaryota</taxon>
        <taxon>Metazoa</taxon>
        <taxon>Cnidaria</taxon>
        <taxon>Hydrozoa</taxon>
        <taxon>Hydroidolina</taxon>
        <taxon>Leptothecata</taxon>
        <taxon>Obeliida</taxon>
        <taxon>Clytiidae</taxon>
        <taxon>Clytia</taxon>
    </lineage>
</organism>
<dbReference type="InterPro" id="IPR035914">
    <property type="entry name" value="Sperma_CUB_dom_sf"/>
</dbReference>
<dbReference type="SMART" id="SM00042">
    <property type="entry name" value="CUB"/>
    <property type="match status" value="1"/>
</dbReference>
<dbReference type="Pfam" id="PF24981">
    <property type="entry name" value="Beta-prop_ATRN-LZTR1"/>
    <property type="match status" value="2"/>
</dbReference>
<evidence type="ECO:0000313" key="21">
    <source>
        <dbReference type="EnsemblMetazoa" id="CLYHEMP017483.1"/>
    </source>
</evidence>
<dbReference type="PANTHER" id="PTHR46093">
    <property type="entry name" value="ACYL-COA-BINDING DOMAIN-CONTAINING PROTEIN 5"/>
    <property type="match status" value="1"/>
</dbReference>
<evidence type="ECO:0000259" key="18">
    <source>
        <dbReference type="PROSITE" id="PS01180"/>
    </source>
</evidence>
<keyword evidence="2" id="KW-0880">Kelch repeat</keyword>
<feature type="transmembrane region" description="Helical" evidence="16">
    <location>
        <begin position="2472"/>
        <end position="2492"/>
    </location>
</feature>
<evidence type="ECO:0000256" key="6">
    <source>
        <dbReference type="ARBA" id="ARBA00022737"/>
    </source>
</evidence>
<dbReference type="CDD" id="cd00055">
    <property type="entry name" value="EGF_Lam"/>
    <property type="match status" value="4"/>
</dbReference>
<name>A0A7M5X4V4_9CNID</name>
<feature type="chain" id="PRO_5029478333" description="Multiple epidermal growth factor-like domains protein 8" evidence="17">
    <location>
        <begin position="19"/>
        <end position="2636"/>
    </location>
</feature>